<accession>A0A8J2V6Y6</accession>
<evidence type="ECO:0000313" key="2">
    <source>
        <dbReference type="Proteomes" id="UP000652231"/>
    </source>
</evidence>
<comment type="caution">
    <text evidence="1">The sequence shown here is derived from an EMBL/GenBank/DDBJ whole genome shotgun (WGS) entry which is preliminary data.</text>
</comment>
<reference evidence="1" key="2">
    <citation type="submission" date="2020-09" db="EMBL/GenBank/DDBJ databases">
        <authorList>
            <person name="Sun Q."/>
            <person name="Zhou Y."/>
        </authorList>
    </citation>
    <scope>NUCLEOTIDE SEQUENCE</scope>
    <source>
        <strain evidence="1">CGMCC 1.12924</strain>
    </source>
</reference>
<protein>
    <submittedName>
        <fullName evidence="1">Uncharacterized protein</fullName>
    </submittedName>
</protein>
<dbReference type="Proteomes" id="UP000652231">
    <property type="component" value="Unassembled WGS sequence"/>
</dbReference>
<name>A0A8J2V6Y6_9FLAO</name>
<sequence length="213" mass="25375">MNERLKNIEKELKNRWDYPYKWFRKQNDIWDNHTKFIYEILNWKELIQAIAALVKNQNLDKKEAFYYAVNRWYNFWSAMAVEEIFCSLPNVIPAKNNKDRLVDFSIKNVAFDLKTSVFPKGFGESLAFAKANQKQLLTWLYNNQSSQQRHHFANRLFIIVYSENGAHWKLKAEISFLHQVISNYVTTFESGQLTSLKFSDNKTTLSDIIWVTR</sequence>
<reference evidence="1" key="1">
    <citation type="journal article" date="2014" name="Int. J. Syst. Evol. Microbiol.">
        <title>Complete genome sequence of Corynebacterium casei LMG S-19264T (=DSM 44701T), isolated from a smear-ripened cheese.</title>
        <authorList>
            <consortium name="US DOE Joint Genome Institute (JGI-PGF)"/>
            <person name="Walter F."/>
            <person name="Albersmeier A."/>
            <person name="Kalinowski J."/>
            <person name="Ruckert C."/>
        </authorList>
    </citation>
    <scope>NUCLEOTIDE SEQUENCE</scope>
    <source>
        <strain evidence="1">CGMCC 1.12924</strain>
    </source>
</reference>
<dbReference type="AlphaFoldDB" id="A0A8J2V6Y6"/>
<keyword evidence="2" id="KW-1185">Reference proteome</keyword>
<dbReference type="RefSeq" id="WP_188438296.1">
    <property type="nucleotide sequence ID" value="NZ_BMGK01000001.1"/>
</dbReference>
<evidence type="ECO:0000313" key="1">
    <source>
        <dbReference type="EMBL" id="GGD79983.1"/>
    </source>
</evidence>
<proteinExistence type="predicted"/>
<gene>
    <name evidence="1" type="ORF">GCM10011312_00380</name>
</gene>
<dbReference type="EMBL" id="BMGK01000001">
    <property type="protein sequence ID" value="GGD79983.1"/>
    <property type="molecule type" value="Genomic_DNA"/>
</dbReference>
<organism evidence="1 2">
    <name type="scientific">Planktosalinus lacus</name>
    <dbReference type="NCBI Taxonomy" id="1526573"/>
    <lineage>
        <taxon>Bacteria</taxon>
        <taxon>Pseudomonadati</taxon>
        <taxon>Bacteroidota</taxon>
        <taxon>Flavobacteriia</taxon>
        <taxon>Flavobacteriales</taxon>
        <taxon>Flavobacteriaceae</taxon>
        <taxon>Planktosalinus</taxon>
    </lineage>
</organism>